<accession>A0AAV4QZK2</accession>
<protein>
    <recommendedName>
        <fullName evidence="4">Gustatory receptor</fullName>
    </recommendedName>
</protein>
<gene>
    <name evidence="2" type="primary">AVEN_24379_1</name>
    <name evidence="2" type="ORF">CDAR_12601</name>
</gene>
<dbReference type="Proteomes" id="UP001054837">
    <property type="component" value="Unassembled WGS sequence"/>
</dbReference>
<keyword evidence="3" id="KW-1185">Reference proteome</keyword>
<proteinExistence type="predicted"/>
<keyword evidence="1" id="KW-0472">Membrane</keyword>
<evidence type="ECO:0000313" key="2">
    <source>
        <dbReference type="EMBL" id="GIY14695.1"/>
    </source>
</evidence>
<organism evidence="2 3">
    <name type="scientific">Caerostris darwini</name>
    <dbReference type="NCBI Taxonomy" id="1538125"/>
    <lineage>
        <taxon>Eukaryota</taxon>
        <taxon>Metazoa</taxon>
        <taxon>Ecdysozoa</taxon>
        <taxon>Arthropoda</taxon>
        <taxon>Chelicerata</taxon>
        <taxon>Arachnida</taxon>
        <taxon>Araneae</taxon>
        <taxon>Araneomorphae</taxon>
        <taxon>Entelegynae</taxon>
        <taxon>Araneoidea</taxon>
        <taxon>Araneidae</taxon>
        <taxon>Caerostris</taxon>
    </lineage>
</organism>
<keyword evidence="1" id="KW-0812">Transmembrane</keyword>
<evidence type="ECO:0008006" key="4">
    <source>
        <dbReference type="Google" id="ProtNLM"/>
    </source>
</evidence>
<comment type="caution">
    <text evidence="2">The sequence shown here is derived from an EMBL/GenBank/DDBJ whole genome shotgun (WGS) entry which is preliminary data.</text>
</comment>
<keyword evidence="1" id="KW-1133">Transmembrane helix</keyword>
<dbReference type="EMBL" id="BPLQ01005401">
    <property type="protein sequence ID" value="GIY14695.1"/>
    <property type="molecule type" value="Genomic_DNA"/>
</dbReference>
<name>A0AAV4QZK2_9ARAC</name>
<sequence>MYTSLGLALGQVDFELNHVVECVLTFIYCIISIVCLITSLSDVPSAMSSASVLFQNVYNNEILKAELLTLDPPGLQRLMTIKALSNLNPVYVTVWDMLKVDRSLLLSTFGCILTFGILIMQLQRTNEE</sequence>
<evidence type="ECO:0000256" key="1">
    <source>
        <dbReference type="SAM" id="Phobius"/>
    </source>
</evidence>
<dbReference type="AlphaFoldDB" id="A0AAV4QZK2"/>
<feature type="transmembrane region" description="Helical" evidence="1">
    <location>
        <begin position="23"/>
        <end position="41"/>
    </location>
</feature>
<reference evidence="2 3" key="1">
    <citation type="submission" date="2021-06" db="EMBL/GenBank/DDBJ databases">
        <title>Caerostris darwini draft genome.</title>
        <authorList>
            <person name="Kono N."/>
            <person name="Arakawa K."/>
        </authorList>
    </citation>
    <scope>NUCLEOTIDE SEQUENCE [LARGE SCALE GENOMIC DNA]</scope>
</reference>
<feature type="transmembrane region" description="Helical" evidence="1">
    <location>
        <begin position="104"/>
        <end position="122"/>
    </location>
</feature>
<evidence type="ECO:0000313" key="3">
    <source>
        <dbReference type="Proteomes" id="UP001054837"/>
    </source>
</evidence>